<dbReference type="InterPro" id="IPR006076">
    <property type="entry name" value="FAD-dep_OxRdtase"/>
</dbReference>
<feature type="domain" description="FAD dependent oxidoreductase" evidence="6">
    <location>
        <begin position="6"/>
        <end position="38"/>
    </location>
</feature>
<accession>A0A4Y7RU45</accession>
<keyword evidence="3" id="KW-0285">Flavoprotein</keyword>
<dbReference type="OrthoDB" id="9769600at2"/>
<dbReference type="PANTHER" id="PTHR47470:SF1">
    <property type="entry name" value="FAD-DEPENDENT OXIDOREDUCTASE 2 FAD BINDING DOMAIN-CONTAINING PROTEIN"/>
    <property type="match status" value="1"/>
</dbReference>
<proteinExistence type="inferred from homology"/>
<dbReference type="InterPro" id="IPR052542">
    <property type="entry name" value="Cholesterol_Oxidase"/>
</dbReference>
<evidence type="ECO:0000256" key="3">
    <source>
        <dbReference type="ARBA" id="ARBA00022630"/>
    </source>
</evidence>
<evidence type="ECO:0000256" key="1">
    <source>
        <dbReference type="ARBA" id="ARBA00001974"/>
    </source>
</evidence>
<evidence type="ECO:0000313" key="8">
    <source>
        <dbReference type="Proteomes" id="UP000297597"/>
    </source>
</evidence>
<comment type="cofactor">
    <cofactor evidence="1">
        <name>FAD</name>
        <dbReference type="ChEBI" id="CHEBI:57692"/>
    </cofactor>
</comment>
<keyword evidence="4" id="KW-0274">FAD</keyword>
<dbReference type="InterPro" id="IPR036188">
    <property type="entry name" value="FAD/NAD-bd_sf"/>
</dbReference>
<protein>
    <submittedName>
        <fullName evidence="7">Cholesterol oxidase</fullName>
        <ecNumber evidence="7">1.1.3.6</ecNumber>
    </submittedName>
</protein>
<reference evidence="7 8" key="1">
    <citation type="journal article" date="2018" name="Environ. Microbiol.">
        <title>Novel energy conservation strategies and behaviour of Pelotomaculum schinkii driving syntrophic propionate catabolism.</title>
        <authorList>
            <person name="Hidalgo-Ahumada C.A.P."/>
            <person name="Nobu M.K."/>
            <person name="Narihiro T."/>
            <person name="Tamaki H."/>
            <person name="Liu W.T."/>
            <person name="Kamagata Y."/>
            <person name="Stams A.J.M."/>
            <person name="Imachi H."/>
            <person name="Sousa D.Z."/>
        </authorList>
    </citation>
    <scope>NUCLEOTIDE SEQUENCE [LARGE SCALE GENOMIC DNA]</scope>
    <source>
        <strain evidence="7 8">MGP</strain>
    </source>
</reference>
<keyword evidence="8" id="KW-1185">Reference proteome</keyword>
<keyword evidence="5 7" id="KW-0560">Oxidoreductase</keyword>
<sequence length="81" mass="9063">MSAHYDVVVVGSGFGGATTACRLAQHGMRVCILERGRWWQPGDYPLHNNDSGAWLWTGISKGLYQYFLLAERIAEHIIQEG</sequence>
<dbReference type="Proteomes" id="UP000297597">
    <property type="component" value="Unassembled WGS sequence"/>
</dbReference>
<dbReference type="EMBL" id="QFFZ01000007">
    <property type="protein sequence ID" value="TEB12401.1"/>
    <property type="molecule type" value="Genomic_DNA"/>
</dbReference>
<dbReference type="AlphaFoldDB" id="A0A4Y7RU45"/>
<evidence type="ECO:0000313" key="7">
    <source>
        <dbReference type="EMBL" id="TEB12401.1"/>
    </source>
</evidence>
<name>A0A4Y7RU45_9FIRM</name>
<dbReference type="GO" id="GO:0016995">
    <property type="term" value="F:cholesterol oxidase activity"/>
    <property type="evidence" value="ECO:0007669"/>
    <property type="project" value="UniProtKB-EC"/>
</dbReference>
<evidence type="ECO:0000256" key="2">
    <source>
        <dbReference type="ARBA" id="ARBA00010790"/>
    </source>
</evidence>
<evidence type="ECO:0000259" key="6">
    <source>
        <dbReference type="Pfam" id="PF01266"/>
    </source>
</evidence>
<dbReference type="Pfam" id="PF01266">
    <property type="entry name" value="DAO"/>
    <property type="match status" value="1"/>
</dbReference>
<gene>
    <name evidence="7" type="primary">choD</name>
    <name evidence="7" type="ORF">Pmgp_01018</name>
</gene>
<dbReference type="Gene3D" id="3.50.50.60">
    <property type="entry name" value="FAD/NAD(P)-binding domain"/>
    <property type="match status" value="1"/>
</dbReference>
<dbReference type="SUPFAM" id="SSF51905">
    <property type="entry name" value="FAD/NAD(P)-binding domain"/>
    <property type="match status" value="1"/>
</dbReference>
<organism evidence="7 8">
    <name type="scientific">Pelotomaculum propionicicum</name>
    <dbReference type="NCBI Taxonomy" id="258475"/>
    <lineage>
        <taxon>Bacteria</taxon>
        <taxon>Bacillati</taxon>
        <taxon>Bacillota</taxon>
        <taxon>Clostridia</taxon>
        <taxon>Eubacteriales</taxon>
        <taxon>Desulfotomaculaceae</taxon>
        <taxon>Pelotomaculum</taxon>
    </lineage>
</organism>
<evidence type="ECO:0000256" key="4">
    <source>
        <dbReference type="ARBA" id="ARBA00022827"/>
    </source>
</evidence>
<evidence type="ECO:0000256" key="5">
    <source>
        <dbReference type="ARBA" id="ARBA00023002"/>
    </source>
</evidence>
<dbReference type="RefSeq" id="WP_134212893.1">
    <property type="nucleotide sequence ID" value="NZ_QFFZ01000007.1"/>
</dbReference>
<dbReference type="PANTHER" id="PTHR47470">
    <property type="entry name" value="CHOLESTEROL OXIDASE"/>
    <property type="match status" value="1"/>
</dbReference>
<dbReference type="EC" id="1.1.3.6" evidence="7"/>
<comment type="similarity">
    <text evidence="2">Belongs to the GMC oxidoreductase family.</text>
</comment>
<comment type="caution">
    <text evidence="7">The sequence shown here is derived from an EMBL/GenBank/DDBJ whole genome shotgun (WGS) entry which is preliminary data.</text>
</comment>